<dbReference type="Proteomes" id="UP000796761">
    <property type="component" value="Unassembled WGS sequence"/>
</dbReference>
<comment type="caution">
    <text evidence="1">The sequence shown here is derived from an EMBL/GenBank/DDBJ whole genome shotgun (WGS) entry which is preliminary data.</text>
</comment>
<accession>A0A8K1GGI3</accession>
<proteinExistence type="predicted"/>
<evidence type="ECO:0000313" key="1">
    <source>
        <dbReference type="EMBL" id="TRZ17349.1"/>
    </source>
</evidence>
<organism evidence="1 2">
    <name type="scientific">Zosterops borbonicus</name>
    <dbReference type="NCBI Taxonomy" id="364589"/>
    <lineage>
        <taxon>Eukaryota</taxon>
        <taxon>Metazoa</taxon>
        <taxon>Chordata</taxon>
        <taxon>Craniata</taxon>
        <taxon>Vertebrata</taxon>
        <taxon>Euteleostomi</taxon>
        <taxon>Archelosauria</taxon>
        <taxon>Archosauria</taxon>
        <taxon>Dinosauria</taxon>
        <taxon>Saurischia</taxon>
        <taxon>Theropoda</taxon>
        <taxon>Coelurosauria</taxon>
        <taxon>Aves</taxon>
        <taxon>Neognathae</taxon>
        <taxon>Neoaves</taxon>
        <taxon>Telluraves</taxon>
        <taxon>Australaves</taxon>
        <taxon>Passeriformes</taxon>
        <taxon>Sylvioidea</taxon>
        <taxon>Zosteropidae</taxon>
        <taxon>Zosterops</taxon>
    </lineage>
</organism>
<protein>
    <submittedName>
        <fullName evidence="1">Uncharacterized protein</fullName>
    </submittedName>
</protein>
<name>A0A8K1GGI3_9PASS</name>
<sequence>MMLLWVSTDSGKRSVINMDISRLLLLQFPWGKAYSLLTMFAKKFPEDLAGFVWFYLDPYIGLVHLFENQPVLLQNPQDFLDLFRYKVMLVPVPFS</sequence>
<keyword evidence="2" id="KW-1185">Reference proteome</keyword>
<gene>
    <name evidence="1" type="ORF">HGM15179_009764</name>
</gene>
<evidence type="ECO:0000313" key="2">
    <source>
        <dbReference type="Proteomes" id="UP000796761"/>
    </source>
</evidence>
<dbReference type="AlphaFoldDB" id="A0A8K1GGI3"/>
<reference evidence="1" key="1">
    <citation type="submission" date="2019-04" db="EMBL/GenBank/DDBJ databases">
        <title>Genome assembly of Zosterops borbonicus 15179.</title>
        <authorList>
            <person name="Leroy T."/>
            <person name="Anselmetti Y."/>
            <person name="Tilak M.-K."/>
            <person name="Nabholz B."/>
        </authorList>
    </citation>
    <scope>NUCLEOTIDE SEQUENCE</scope>
    <source>
        <strain evidence="1">HGM_15179</strain>
        <tissue evidence="1">Muscle</tissue>
    </source>
</reference>
<dbReference type="EMBL" id="SWJQ01000271">
    <property type="protein sequence ID" value="TRZ17349.1"/>
    <property type="molecule type" value="Genomic_DNA"/>
</dbReference>